<organism evidence="3 4">
    <name type="scientific">Hericium alpestre</name>
    <dbReference type="NCBI Taxonomy" id="135208"/>
    <lineage>
        <taxon>Eukaryota</taxon>
        <taxon>Fungi</taxon>
        <taxon>Dikarya</taxon>
        <taxon>Basidiomycota</taxon>
        <taxon>Agaricomycotina</taxon>
        <taxon>Agaricomycetes</taxon>
        <taxon>Russulales</taxon>
        <taxon>Hericiaceae</taxon>
        <taxon>Hericium</taxon>
    </lineage>
</organism>
<reference evidence="3 4" key="1">
    <citation type="submission" date="2019-02" db="EMBL/GenBank/DDBJ databases">
        <title>Genome sequencing of the rare red list fungi Hericium alpestre (H. flagellum).</title>
        <authorList>
            <person name="Buettner E."/>
            <person name="Kellner H."/>
        </authorList>
    </citation>
    <scope>NUCLEOTIDE SEQUENCE [LARGE SCALE GENOMIC DNA]</scope>
    <source>
        <strain evidence="3 4">DSM 108284</strain>
    </source>
</reference>
<dbReference type="InterPro" id="IPR036908">
    <property type="entry name" value="RlpA-like_sf"/>
</dbReference>
<feature type="signal peptide" evidence="2">
    <location>
        <begin position="1"/>
        <end position="20"/>
    </location>
</feature>
<evidence type="ECO:0000256" key="2">
    <source>
        <dbReference type="SAM" id="SignalP"/>
    </source>
</evidence>
<feature type="chain" id="PRO_5021431845" description="RlpA-like protein double-psi beta-barrel domain-containing protein" evidence="2">
    <location>
        <begin position="21"/>
        <end position="117"/>
    </location>
</feature>
<evidence type="ECO:0008006" key="5">
    <source>
        <dbReference type="Google" id="ProtNLM"/>
    </source>
</evidence>
<dbReference type="STRING" id="135208.A0A4Y9ZPN4"/>
<dbReference type="AlphaFoldDB" id="A0A4Y9ZPN4"/>
<keyword evidence="4" id="KW-1185">Reference proteome</keyword>
<dbReference type="InterPro" id="IPR051477">
    <property type="entry name" value="Expansin_CellWall"/>
</dbReference>
<evidence type="ECO:0000313" key="3">
    <source>
        <dbReference type="EMBL" id="TFY76224.1"/>
    </source>
</evidence>
<dbReference type="OrthoDB" id="623670at2759"/>
<dbReference type="PANTHER" id="PTHR31836:SF28">
    <property type="entry name" value="SRCR DOMAIN-CONTAINING PROTEIN-RELATED"/>
    <property type="match status" value="1"/>
</dbReference>
<dbReference type="EMBL" id="SFCI01001274">
    <property type="protein sequence ID" value="TFY76224.1"/>
    <property type="molecule type" value="Genomic_DNA"/>
</dbReference>
<dbReference type="Gene3D" id="2.40.40.10">
    <property type="entry name" value="RlpA-like domain"/>
    <property type="match status" value="1"/>
</dbReference>
<comment type="caution">
    <text evidence="3">The sequence shown here is derived from an EMBL/GenBank/DDBJ whole genome shotgun (WGS) entry which is preliminary data.</text>
</comment>
<dbReference type="CDD" id="cd22191">
    <property type="entry name" value="DPBB_RlpA_EXP_N-like"/>
    <property type="match status" value="1"/>
</dbReference>
<protein>
    <recommendedName>
        <fullName evidence="5">RlpA-like protein double-psi beta-barrel domain-containing protein</fullName>
    </recommendedName>
</protein>
<dbReference type="SUPFAM" id="SSF50685">
    <property type="entry name" value="Barwin-like endoglucanases"/>
    <property type="match status" value="1"/>
</dbReference>
<dbReference type="PANTHER" id="PTHR31836">
    <property type="match status" value="1"/>
</dbReference>
<dbReference type="Proteomes" id="UP000298061">
    <property type="component" value="Unassembled WGS sequence"/>
</dbReference>
<evidence type="ECO:0000313" key="4">
    <source>
        <dbReference type="Proteomes" id="UP000298061"/>
    </source>
</evidence>
<keyword evidence="1 2" id="KW-0732">Signal</keyword>
<evidence type="ECO:0000256" key="1">
    <source>
        <dbReference type="ARBA" id="ARBA00022729"/>
    </source>
</evidence>
<gene>
    <name evidence="3" type="ORF">EWM64_g7785</name>
</gene>
<proteinExistence type="predicted"/>
<sequence length="117" mass="12416">MRSFLTLSLIMTLAPALGSAAPIDVDKRDDNARFTFYDVGLGACGRINQPSDFEWDNGAHCFQMITLTAGGKTTTAQIVDECPGCPVGGLNLSTGLFTFLAGSLNLGAITGSWFYDN</sequence>
<accession>A0A4Y9ZPN4</accession>
<name>A0A4Y9ZPN4_9AGAM</name>